<keyword evidence="4" id="KW-1185">Reference proteome</keyword>
<feature type="coiled-coil region" evidence="2">
    <location>
        <begin position="5"/>
        <end position="64"/>
    </location>
</feature>
<feature type="coiled-coil region" evidence="2">
    <location>
        <begin position="319"/>
        <end position="353"/>
    </location>
</feature>
<reference evidence="3 4" key="1">
    <citation type="submission" date="2022-12" db="EMBL/GenBank/DDBJ databases">
        <title>Chromosome-level genome of Tegillarca granosa.</title>
        <authorList>
            <person name="Kim J."/>
        </authorList>
    </citation>
    <scope>NUCLEOTIDE SEQUENCE [LARGE SCALE GENOMIC DNA]</scope>
    <source>
        <strain evidence="3">Teg-2019</strain>
        <tissue evidence="3">Adductor muscle</tissue>
    </source>
</reference>
<keyword evidence="1 2" id="KW-0175">Coiled coil</keyword>
<sequence length="387" mass="45405">MDDKVAELQLEVEQLQQQLQEKDNDVQSAVDVGKFLLEENSKLKDKIESTVKECTEKIETLQQENYIIQQKLDAKTASENWFNTELAHYKEGFQKENEKLKENLETEKQQEVSKLQRKIDDLQLELETSQRTEKDLQSQIQQLEELVQQGLEHTEVISKSFLNDEIGELKTELVDFKNENTNLKSQLIEEKSQYQKVKTEVDGLRNKVFAKESELEEIQCQAMSYFSSLENARTEILDLKTEMEALRMESSVHSKKGNSLFSELEDRRVDAEKKLVSLKVQFDAVKDKYEFEKQQNHKLKMQMVVLFQKSKGTADTERLRQLESHLSRERAENQELLLQIQKLKKSSEVIQTELLNKPQTQGDKEVDGKKFDENYVNYLRTIIKEKE</sequence>
<dbReference type="Gene3D" id="1.10.287.1490">
    <property type="match status" value="1"/>
</dbReference>
<accession>A0ABQ9FRD6</accession>
<comment type="caution">
    <text evidence="3">The sequence shown here is derived from an EMBL/GenBank/DDBJ whole genome shotgun (WGS) entry which is preliminary data.</text>
</comment>
<evidence type="ECO:0000256" key="2">
    <source>
        <dbReference type="SAM" id="Coils"/>
    </source>
</evidence>
<evidence type="ECO:0000256" key="1">
    <source>
        <dbReference type="ARBA" id="ARBA00023054"/>
    </source>
</evidence>
<dbReference type="PANTHER" id="PTHR32123:SF9">
    <property type="entry name" value="PROTEIN SPINDLY"/>
    <property type="match status" value="1"/>
</dbReference>
<proteinExistence type="predicted"/>
<dbReference type="PANTHER" id="PTHR32123">
    <property type="entry name" value="BICD FAMILY-LIKE CARGO ADAPTER"/>
    <property type="match status" value="1"/>
</dbReference>
<dbReference type="InterPro" id="IPR051149">
    <property type="entry name" value="Spindly/BICDR_Dynein_Adapter"/>
</dbReference>
<evidence type="ECO:0000313" key="3">
    <source>
        <dbReference type="EMBL" id="KAJ8319837.1"/>
    </source>
</evidence>
<feature type="coiled-coil region" evidence="2">
    <location>
        <begin position="90"/>
        <end position="281"/>
    </location>
</feature>
<name>A0ABQ9FRD6_TEGGR</name>
<dbReference type="EMBL" id="JARBDR010000141">
    <property type="protein sequence ID" value="KAJ8319837.1"/>
    <property type="molecule type" value="Genomic_DNA"/>
</dbReference>
<evidence type="ECO:0000313" key="4">
    <source>
        <dbReference type="Proteomes" id="UP001217089"/>
    </source>
</evidence>
<dbReference type="Proteomes" id="UP001217089">
    <property type="component" value="Unassembled WGS sequence"/>
</dbReference>
<organism evidence="3 4">
    <name type="scientific">Tegillarca granosa</name>
    <name type="common">Malaysian cockle</name>
    <name type="synonym">Anadara granosa</name>
    <dbReference type="NCBI Taxonomy" id="220873"/>
    <lineage>
        <taxon>Eukaryota</taxon>
        <taxon>Metazoa</taxon>
        <taxon>Spiralia</taxon>
        <taxon>Lophotrochozoa</taxon>
        <taxon>Mollusca</taxon>
        <taxon>Bivalvia</taxon>
        <taxon>Autobranchia</taxon>
        <taxon>Pteriomorphia</taxon>
        <taxon>Arcoida</taxon>
        <taxon>Arcoidea</taxon>
        <taxon>Arcidae</taxon>
        <taxon>Tegillarca</taxon>
    </lineage>
</organism>
<protein>
    <submittedName>
        <fullName evidence="3">Uncharacterized protein</fullName>
    </submittedName>
</protein>
<gene>
    <name evidence="3" type="ORF">KUTeg_001424</name>
</gene>